<sequence length="640" mass="74531">MINIQIQLRIQSTLPRFFTSYPSLPNSNTSMDPNLHLSNIDNLIIHSFRPPPLKSNGSVFQLFTVQFTKIDNPHVSMIHIGQNGMKQHCQHPMGQFASLAINDECEYGCHCEFEQRVHSTHLHYILSMLQSLIKYFCISPIYQHNQLKKSSYQFGFQNISCFQHQYLMDEYIVDDRINEQDRNYLLSQVDSIHTLYITREHIQSIKSQLHSEDYISIHIALQKLLRLIFLEFHIENFPLDLDEAGNQYHFTQFIIQNNIIQPLIHLIQVQYSIQSTVDSTQILICLLCGTSQQVELILQQGLISSLSLMLQSNIDLIAFTGLVAVLQAAKIRHSKAFCKQFLNNQCEQFIFKRYAKEPEFCLKTLYSLCTKKPSMKFELIKSSLLFIIDKIHKENKIGIITKCICIVTGKWIPLPPLKENHLKRIQLLLDFDIIARFVQLMKQHESEYELLQVILTNLIFVLSGTDQQFQFVLKQGIMRQVQKLLDCKDNATFHRCLAFLVQISNKTLGVSFLFEQKTIISIVIRVYSVEQKEFALLKIVSIFENLVLLGDIDQVQSLIDQQLIRIIIKNLKLNLNQDNVQVNCKTVELLQSIFTKVRNTNKEKYENWKEEFIKFEGIQALRSLTSQTEQIFSLNEFLNT</sequence>
<dbReference type="GO" id="GO:0015031">
    <property type="term" value="P:protein transport"/>
    <property type="evidence" value="ECO:0007669"/>
    <property type="project" value="UniProtKB-KW"/>
</dbReference>
<evidence type="ECO:0000313" key="4">
    <source>
        <dbReference type="Proteomes" id="UP000683925"/>
    </source>
</evidence>
<accession>A0A8S1UXZ5</accession>
<evidence type="ECO:0000256" key="1">
    <source>
        <dbReference type="ARBA" id="ARBA00022448"/>
    </source>
</evidence>
<dbReference type="AlphaFoldDB" id="A0A8S1UXZ5"/>
<evidence type="ECO:0000313" key="3">
    <source>
        <dbReference type="EMBL" id="CAD8169890.1"/>
    </source>
</evidence>
<gene>
    <name evidence="3" type="ORF">POCTA_138.1.T0540190</name>
</gene>
<organism evidence="3 4">
    <name type="scientific">Paramecium octaurelia</name>
    <dbReference type="NCBI Taxonomy" id="43137"/>
    <lineage>
        <taxon>Eukaryota</taxon>
        <taxon>Sar</taxon>
        <taxon>Alveolata</taxon>
        <taxon>Ciliophora</taxon>
        <taxon>Intramacronucleata</taxon>
        <taxon>Oligohymenophorea</taxon>
        <taxon>Peniculida</taxon>
        <taxon>Parameciidae</taxon>
        <taxon>Paramecium</taxon>
    </lineage>
</organism>
<dbReference type="OMA" id="YITREHI"/>
<protein>
    <submittedName>
        <fullName evidence="3">Uncharacterized protein</fullName>
    </submittedName>
</protein>
<dbReference type="PANTHER" id="PTHR23316">
    <property type="entry name" value="IMPORTIN ALPHA"/>
    <property type="match status" value="1"/>
</dbReference>
<dbReference type="Proteomes" id="UP000683925">
    <property type="component" value="Unassembled WGS sequence"/>
</dbReference>
<comment type="caution">
    <text evidence="3">The sequence shown here is derived from an EMBL/GenBank/DDBJ whole genome shotgun (WGS) entry which is preliminary data.</text>
</comment>
<name>A0A8S1UXZ5_PAROT</name>
<dbReference type="OrthoDB" id="304196at2759"/>
<keyword evidence="4" id="KW-1185">Reference proteome</keyword>
<reference evidence="3" key="1">
    <citation type="submission" date="2021-01" db="EMBL/GenBank/DDBJ databases">
        <authorList>
            <consortium name="Genoscope - CEA"/>
            <person name="William W."/>
        </authorList>
    </citation>
    <scope>NUCLEOTIDE SEQUENCE</scope>
</reference>
<dbReference type="EMBL" id="CAJJDP010000054">
    <property type="protein sequence ID" value="CAD8169890.1"/>
    <property type="molecule type" value="Genomic_DNA"/>
</dbReference>
<evidence type="ECO:0000256" key="2">
    <source>
        <dbReference type="ARBA" id="ARBA00022927"/>
    </source>
</evidence>
<keyword evidence="1" id="KW-0813">Transport</keyword>
<keyword evidence="2" id="KW-0653">Protein transport</keyword>
<proteinExistence type="predicted"/>